<dbReference type="Proteomes" id="UP000292818">
    <property type="component" value="Unassembled WGS sequence"/>
</dbReference>
<gene>
    <name evidence="1" type="ORF">LDELB18P1_0255</name>
</gene>
<organism evidence="1 2">
    <name type="scientific">Lactobacillus delbrueckii</name>
    <dbReference type="NCBI Taxonomy" id="1584"/>
    <lineage>
        <taxon>Bacteria</taxon>
        <taxon>Bacillati</taxon>
        <taxon>Bacillota</taxon>
        <taxon>Bacilli</taxon>
        <taxon>Lactobacillales</taxon>
        <taxon>Lactobacillaceae</taxon>
        <taxon>Lactobacillus</taxon>
    </lineage>
</organism>
<evidence type="ECO:0000313" key="2">
    <source>
        <dbReference type="Proteomes" id="UP000292818"/>
    </source>
</evidence>
<dbReference type="GO" id="GO:0003824">
    <property type="term" value="F:catalytic activity"/>
    <property type="evidence" value="ECO:0007669"/>
    <property type="project" value="InterPro"/>
</dbReference>
<dbReference type="AlphaFoldDB" id="A0A4Q7DXH1"/>
<dbReference type="EMBL" id="SETJ01000014">
    <property type="protein sequence ID" value="RZM17297.1"/>
    <property type="molecule type" value="Genomic_DNA"/>
</dbReference>
<name>A0A4Q7DXH1_9LACO</name>
<dbReference type="GO" id="GO:0009116">
    <property type="term" value="P:nucleoside metabolic process"/>
    <property type="evidence" value="ECO:0007669"/>
    <property type="project" value="InterPro"/>
</dbReference>
<accession>A0A4Q7DXH1</accession>
<sequence>MAAVAAKRGAEFGQLLYTADSLANVKAHDDRDWGQASQAKALHICLRIIHNF</sequence>
<proteinExistence type="predicted"/>
<dbReference type="InterPro" id="IPR035994">
    <property type="entry name" value="Nucleoside_phosphorylase_sf"/>
</dbReference>
<evidence type="ECO:0000313" key="1">
    <source>
        <dbReference type="EMBL" id="RZM17297.1"/>
    </source>
</evidence>
<dbReference type="SUPFAM" id="SSF53167">
    <property type="entry name" value="Purine and uridine phosphorylases"/>
    <property type="match status" value="1"/>
</dbReference>
<comment type="caution">
    <text evidence="1">The sequence shown here is derived from an EMBL/GenBank/DDBJ whole genome shotgun (WGS) entry which is preliminary data.</text>
</comment>
<protein>
    <submittedName>
        <fullName evidence="1">Phosphorylase (Pnp/udp family)</fullName>
    </submittedName>
</protein>
<reference evidence="1 2" key="1">
    <citation type="submission" date="2019-01" db="EMBL/GenBank/DDBJ databases">
        <title>Colonization of the human gut by bovine bacteria present in Parmesan cheese.</title>
        <authorList>
            <person name="Lugli G.A."/>
            <person name="Milani C."/>
        </authorList>
    </citation>
    <scope>NUCLEOTIDE SEQUENCE [LARGE SCALE GENOMIC DNA]</scope>
    <source>
        <strain evidence="1 2">LDELB18P1</strain>
    </source>
</reference>